<evidence type="ECO:0000313" key="3">
    <source>
        <dbReference type="Proteomes" id="UP000291338"/>
    </source>
</evidence>
<proteinExistence type="predicted"/>
<sequence>MKKVFLLTSAFLSTTALAAPNPSFSEIRLGFETIEYQETLGNLAGITSLKQDASVTNPTIRQLSYTGIDDNWGFYIDSAATVATEIDTEVWSTSGFGAIQQNDFKTKANEIGFTAAYNFTKALQFTFGAQIKTTSFTRSNFKIVKPGADAFDKALIDLEARFNLPGQTKDLDDPLINNPQELSLVVSVTEDQMNLNAALGVRYDSRLADAFNDLSWYAEAKINTPLYSRTQSTSIEEFTLTDSFNGWGVMARAGIRYQLKEHIAVMIGVDADKHERDKIAFEQVDGRRRTVPDISYSNVSVSAGLQWSY</sequence>
<dbReference type="Proteomes" id="UP000291338">
    <property type="component" value="Unassembled WGS sequence"/>
</dbReference>
<feature type="signal peptide" evidence="1">
    <location>
        <begin position="1"/>
        <end position="18"/>
    </location>
</feature>
<accession>A0A4Q7IMD1</accession>
<evidence type="ECO:0000256" key="1">
    <source>
        <dbReference type="SAM" id="SignalP"/>
    </source>
</evidence>
<dbReference type="SUPFAM" id="SSF56925">
    <property type="entry name" value="OMPA-like"/>
    <property type="match status" value="1"/>
</dbReference>
<evidence type="ECO:0000313" key="2">
    <source>
        <dbReference type="EMBL" id="RZQ52157.1"/>
    </source>
</evidence>
<dbReference type="InterPro" id="IPR011250">
    <property type="entry name" value="OMP/PagP_B-barrel"/>
</dbReference>
<reference evidence="2 3" key="1">
    <citation type="submission" date="2018-01" db="EMBL/GenBank/DDBJ databases">
        <title>Co-occurrence of chitin degradation, pigmentation and bioactivity in marine Pseudoalteromonas.</title>
        <authorList>
            <person name="Paulsen S."/>
            <person name="Gram L."/>
            <person name="Machado H."/>
        </authorList>
    </citation>
    <scope>NUCLEOTIDE SEQUENCE [LARGE SCALE GENOMIC DNA]</scope>
    <source>
        <strain evidence="2 3">S3898</strain>
    </source>
</reference>
<gene>
    <name evidence="2" type="ORF">C1E23_15730</name>
</gene>
<organism evidence="2 3">
    <name type="scientific">Pseudoalteromonas phenolica</name>
    <dbReference type="NCBI Taxonomy" id="161398"/>
    <lineage>
        <taxon>Bacteria</taxon>
        <taxon>Pseudomonadati</taxon>
        <taxon>Pseudomonadota</taxon>
        <taxon>Gammaproteobacteria</taxon>
        <taxon>Alteromonadales</taxon>
        <taxon>Pseudoalteromonadaceae</taxon>
        <taxon>Pseudoalteromonas</taxon>
    </lineage>
</organism>
<dbReference type="EMBL" id="PPSX01000064">
    <property type="protein sequence ID" value="RZQ52157.1"/>
    <property type="molecule type" value="Genomic_DNA"/>
</dbReference>
<dbReference type="AlphaFoldDB" id="A0A4Q7IMD1"/>
<dbReference type="RefSeq" id="WP_130256487.1">
    <property type="nucleotide sequence ID" value="NZ_PPSX01000064.1"/>
</dbReference>
<feature type="chain" id="PRO_5020848355" evidence="1">
    <location>
        <begin position="19"/>
        <end position="309"/>
    </location>
</feature>
<keyword evidence="1" id="KW-0732">Signal</keyword>
<name>A0A4Q7IMD1_9GAMM</name>
<protein>
    <submittedName>
        <fullName evidence="2">Uncharacterized protein</fullName>
    </submittedName>
</protein>
<comment type="caution">
    <text evidence="2">The sequence shown here is derived from an EMBL/GenBank/DDBJ whole genome shotgun (WGS) entry which is preliminary data.</text>
</comment>